<name>A0A8J4GQI0_9CHLO</name>
<dbReference type="InterPro" id="IPR016166">
    <property type="entry name" value="FAD-bd_PCMH"/>
</dbReference>
<protein>
    <recommendedName>
        <fullName evidence="7">FAD-binding PCMH-type domain-containing protein</fullName>
    </recommendedName>
</protein>
<comment type="caution">
    <text evidence="9">The sequence shown here is derived from an EMBL/GenBank/DDBJ whole genome shotgun (WGS) entry which is preliminary data.</text>
</comment>
<comment type="similarity">
    <text evidence="2">Belongs to the oxygen-dependent FAD-linked oxidoreductase family.</text>
</comment>
<evidence type="ECO:0000313" key="8">
    <source>
        <dbReference type="EMBL" id="GIL88580.1"/>
    </source>
</evidence>
<dbReference type="EMBL" id="BNCQ01000041">
    <property type="protein sequence ID" value="GIM11842.1"/>
    <property type="molecule type" value="Genomic_DNA"/>
</dbReference>
<evidence type="ECO:0000313" key="9">
    <source>
        <dbReference type="EMBL" id="GIM11842.1"/>
    </source>
</evidence>
<keyword evidence="6" id="KW-0732">Signal</keyword>
<dbReference type="InterPro" id="IPR006094">
    <property type="entry name" value="Oxid_FAD_bind_N"/>
</dbReference>
<dbReference type="PANTHER" id="PTHR42973:SF39">
    <property type="entry name" value="FAD-BINDING PCMH-TYPE DOMAIN-CONTAINING PROTEIN"/>
    <property type="match status" value="1"/>
</dbReference>
<evidence type="ECO:0000256" key="4">
    <source>
        <dbReference type="ARBA" id="ARBA00022827"/>
    </source>
</evidence>
<reference evidence="9" key="1">
    <citation type="journal article" date="2021" name="Proc. Natl. Acad. Sci. U.S.A.">
        <title>Three genomes in the algal genus Volvox reveal the fate of a haploid sex-determining region after a transition to homothallism.</title>
        <authorList>
            <person name="Yamamoto K."/>
            <person name="Hamaji T."/>
            <person name="Kawai-Toyooka H."/>
            <person name="Matsuzaki R."/>
            <person name="Takahashi F."/>
            <person name="Nishimura Y."/>
            <person name="Kawachi M."/>
            <person name="Noguchi H."/>
            <person name="Minakuchi Y."/>
            <person name="Umen J.G."/>
            <person name="Toyoda A."/>
            <person name="Nozaki H."/>
        </authorList>
    </citation>
    <scope>NUCLEOTIDE SEQUENCE</scope>
    <source>
        <strain evidence="9">NIES-3785</strain>
        <strain evidence="8">NIES-3786</strain>
    </source>
</reference>
<evidence type="ECO:0000256" key="6">
    <source>
        <dbReference type="SAM" id="SignalP"/>
    </source>
</evidence>
<dbReference type="PANTHER" id="PTHR42973">
    <property type="entry name" value="BINDING OXIDOREDUCTASE, PUTATIVE (AFU_ORTHOLOGUE AFUA_1G17690)-RELATED"/>
    <property type="match status" value="1"/>
</dbReference>
<gene>
    <name evidence="8" type="ORF">Vretifemale_16520</name>
    <name evidence="9" type="ORF">Vretimale_15300</name>
</gene>
<evidence type="ECO:0000313" key="11">
    <source>
        <dbReference type="Proteomes" id="UP000747110"/>
    </source>
</evidence>
<evidence type="ECO:0000256" key="5">
    <source>
        <dbReference type="ARBA" id="ARBA00023002"/>
    </source>
</evidence>
<dbReference type="Pfam" id="PF01565">
    <property type="entry name" value="FAD_binding_4"/>
    <property type="match status" value="1"/>
</dbReference>
<dbReference type="InterPro" id="IPR050416">
    <property type="entry name" value="FAD-linked_Oxidoreductase"/>
</dbReference>
<sequence length="514" mass="57047">MNLCCSHINRWSRFWRLAVLLSHALLHSADAGYCTPTPGSCWPSRNSFSAWLATLSSSARVYTPDTTPELFLSEATSMNLLKSNFPGLIVVPGTEADLRSALYFASKNRIRVVARCSGHDFNGRSNGRGVMLIKTELLNWTLYDDKTQAISFGSGAMHADIYSALVPYNRVYVGGQSKTVCPAGCLAGGCHGLLSRQYGLGIDSILEIRFALFNGTVITLNRTRNADLFHAYLGAGQNSFGVAVSFKAQTYPAPPAIVMFDALFDATADNTPGNLLSNFFLNATWFDEMPRELAGNINYEFGSVKVKFVYTGTDYEGTFRKLQSLLESPFTRHVTDPEVFSNMYEVALNLYPPVTDIWARKYITSGFLPQDQDVLDTISSVIVENNPYMWMWFVFGGAVPEHAGIGSVPTGMRNAMYEVLFGSQWFDPHEDRDRVESMEPYLSGLYALAPTSYSNEFTSWGAYNNVSDWKTRFFSDYDKLLTVKKKYDPCNLMTAKFAVGSDQPTAVCSCAPKG</sequence>
<dbReference type="SUPFAM" id="SSF56176">
    <property type="entry name" value="FAD-binding/transporter-associated domain-like"/>
    <property type="match status" value="1"/>
</dbReference>
<dbReference type="GO" id="GO:0071949">
    <property type="term" value="F:FAD binding"/>
    <property type="evidence" value="ECO:0007669"/>
    <property type="project" value="InterPro"/>
</dbReference>
<dbReference type="OrthoDB" id="525608at2759"/>
<dbReference type="Proteomes" id="UP000747110">
    <property type="component" value="Unassembled WGS sequence"/>
</dbReference>
<keyword evidence="3" id="KW-0285">Flavoprotein</keyword>
<dbReference type="PROSITE" id="PS51387">
    <property type="entry name" value="FAD_PCMH"/>
    <property type="match status" value="1"/>
</dbReference>
<dbReference type="Gene3D" id="3.30.465.10">
    <property type="match status" value="1"/>
</dbReference>
<dbReference type="EMBL" id="BNCP01000045">
    <property type="protein sequence ID" value="GIL88580.1"/>
    <property type="molecule type" value="Genomic_DNA"/>
</dbReference>
<dbReference type="Proteomes" id="UP000722791">
    <property type="component" value="Unassembled WGS sequence"/>
</dbReference>
<evidence type="ECO:0000256" key="3">
    <source>
        <dbReference type="ARBA" id="ARBA00022630"/>
    </source>
</evidence>
<dbReference type="AlphaFoldDB" id="A0A8J4GQI0"/>
<keyword evidence="4" id="KW-0274">FAD</keyword>
<dbReference type="Pfam" id="PF08031">
    <property type="entry name" value="BBE"/>
    <property type="match status" value="1"/>
</dbReference>
<proteinExistence type="inferred from homology"/>
<keyword evidence="5" id="KW-0560">Oxidoreductase</keyword>
<evidence type="ECO:0000313" key="10">
    <source>
        <dbReference type="Proteomes" id="UP000722791"/>
    </source>
</evidence>
<accession>A0A8J4GQI0</accession>
<keyword evidence="11" id="KW-1185">Reference proteome</keyword>
<evidence type="ECO:0000256" key="2">
    <source>
        <dbReference type="ARBA" id="ARBA00005466"/>
    </source>
</evidence>
<comment type="cofactor">
    <cofactor evidence="1">
        <name>FAD</name>
        <dbReference type="ChEBI" id="CHEBI:57692"/>
    </cofactor>
</comment>
<feature type="domain" description="FAD-binding PCMH-type" evidence="7">
    <location>
        <begin position="82"/>
        <end position="253"/>
    </location>
</feature>
<feature type="signal peptide" evidence="6">
    <location>
        <begin position="1"/>
        <end position="31"/>
    </location>
</feature>
<dbReference type="Gene3D" id="3.40.462.20">
    <property type="match status" value="1"/>
</dbReference>
<dbReference type="InterPro" id="IPR036318">
    <property type="entry name" value="FAD-bd_PCMH-like_sf"/>
</dbReference>
<dbReference type="GO" id="GO:0016491">
    <property type="term" value="F:oxidoreductase activity"/>
    <property type="evidence" value="ECO:0007669"/>
    <property type="project" value="UniProtKB-KW"/>
</dbReference>
<organism evidence="9 10">
    <name type="scientific">Volvox reticuliferus</name>
    <dbReference type="NCBI Taxonomy" id="1737510"/>
    <lineage>
        <taxon>Eukaryota</taxon>
        <taxon>Viridiplantae</taxon>
        <taxon>Chlorophyta</taxon>
        <taxon>core chlorophytes</taxon>
        <taxon>Chlorophyceae</taxon>
        <taxon>CS clade</taxon>
        <taxon>Chlamydomonadales</taxon>
        <taxon>Volvocaceae</taxon>
        <taxon>Volvox</taxon>
    </lineage>
</organism>
<evidence type="ECO:0000259" key="7">
    <source>
        <dbReference type="PROSITE" id="PS51387"/>
    </source>
</evidence>
<feature type="chain" id="PRO_5035391435" description="FAD-binding PCMH-type domain-containing protein" evidence="6">
    <location>
        <begin position="32"/>
        <end position="514"/>
    </location>
</feature>
<evidence type="ECO:0000256" key="1">
    <source>
        <dbReference type="ARBA" id="ARBA00001974"/>
    </source>
</evidence>
<dbReference type="InterPro" id="IPR016169">
    <property type="entry name" value="FAD-bd_PCMH_sub2"/>
</dbReference>
<dbReference type="InterPro" id="IPR012951">
    <property type="entry name" value="BBE"/>
</dbReference>